<dbReference type="eggNOG" id="KOG0470">
    <property type="taxonomic scope" value="Eukaryota"/>
</dbReference>
<dbReference type="InterPro" id="IPR013783">
    <property type="entry name" value="Ig-like_fold"/>
</dbReference>
<dbReference type="FunFam" id="3.20.20.80:FF:000054">
    <property type="entry name" value="Glycogen debranching enzyme"/>
    <property type="match status" value="1"/>
</dbReference>
<evidence type="ECO:0000313" key="12">
    <source>
        <dbReference type="Proteomes" id="UP000198341"/>
    </source>
</evidence>
<evidence type="ECO:0000256" key="8">
    <source>
        <dbReference type="ARBA" id="ARBA00066531"/>
    </source>
</evidence>
<dbReference type="InterPro" id="IPR006047">
    <property type="entry name" value="GH13_cat_dom"/>
</dbReference>
<dbReference type="SUPFAM" id="SSF51011">
    <property type="entry name" value="Glycosyl hydrolase domain"/>
    <property type="match status" value="1"/>
</dbReference>
<dbReference type="CDD" id="cd11326">
    <property type="entry name" value="AmyAc_Glg_debranch"/>
    <property type="match status" value="1"/>
</dbReference>
<dbReference type="Pfam" id="PF02922">
    <property type="entry name" value="CBM_48"/>
    <property type="match status" value="1"/>
</dbReference>
<name>K8EPI7_9CHLO</name>
<dbReference type="GO" id="GO:0005975">
    <property type="term" value="P:carbohydrate metabolic process"/>
    <property type="evidence" value="ECO:0007669"/>
    <property type="project" value="InterPro"/>
</dbReference>
<feature type="domain" description="Glycosyl hydrolase family 13 catalytic" evidence="10">
    <location>
        <begin position="227"/>
        <end position="649"/>
    </location>
</feature>
<evidence type="ECO:0000256" key="7">
    <source>
        <dbReference type="ARBA" id="ARBA00051664"/>
    </source>
</evidence>
<dbReference type="InterPro" id="IPR044505">
    <property type="entry name" value="GlgX_Isoamylase_N_E_set"/>
</dbReference>
<dbReference type="Gene3D" id="2.60.40.1180">
    <property type="entry name" value="Golgi alpha-mannosidase II"/>
    <property type="match status" value="1"/>
</dbReference>
<dbReference type="Gene3D" id="2.60.40.10">
    <property type="entry name" value="Immunoglobulins"/>
    <property type="match status" value="1"/>
</dbReference>
<feature type="compositionally biased region" description="Polar residues" evidence="9">
    <location>
        <begin position="9"/>
        <end position="24"/>
    </location>
</feature>
<dbReference type="KEGG" id="bpg:Bathy16g00430"/>
<dbReference type="InterPro" id="IPR017853">
    <property type="entry name" value="GH"/>
</dbReference>
<protein>
    <recommendedName>
        <fullName evidence="8">isoamylase</fullName>
        <ecNumber evidence="8">3.2.1.68</ecNumber>
    </recommendedName>
</protein>
<dbReference type="GO" id="GO:0019156">
    <property type="term" value="F:isoamylase activity"/>
    <property type="evidence" value="ECO:0007669"/>
    <property type="project" value="UniProtKB-EC"/>
</dbReference>
<dbReference type="InterPro" id="IPR048650">
    <property type="entry name" value="ISOA1-3-like_C"/>
</dbReference>
<dbReference type="InterPro" id="IPR004193">
    <property type="entry name" value="Glyco_hydro_13_N"/>
</dbReference>
<keyword evidence="4" id="KW-0934">Plastid</keyword>
<dbReference type="InterPro" id="IPR013780">
    <property type="entry name" value="Glyco_hydro_b"/>
</dbReference>
<dbReference type="Gene3D" id="3.20.20.80">
    <property type="entry name" value="Glycosidases"/>
    <property type="match status" value="1"/>
</dbReference>
<comment type="subcellular location">
    <subcellularLocation>
        <location evidence="1">Plastid</location>
        <location evidence="1">Chloroplast</location>
    </subcellularLocation>
</comment>
<keyword evidence="6" id="KW-0809">Transit peptide</keyword>
<evidence type="ECO:0000256" key="2">
    <source>
        <dbReference type="ARBA" id="ARBA00008061"/>
    </source>
</evidence>
<evidence type="ECO:0000256" key="4">
    <source>
        <dbReference type="ARBA" id="ARBA00022640"/>
    </source>
</evidence>
<dbReference type="SUPFAM" id="SSF81296">
    <property type="entry name" value="E set domains"/>
    <property type="match status" value="1"/>
</dbReference>
<evidence type="ECO:0000259" key="10">
    <source>
        <dbReference type="SMART" id="SM00642"/>
    </source>
</evidence>
<dbReference type="InterPro" id="IPR014756">
    <property type="entry name" value="Ig_E-set"/>
</dbReference>
<feature type="compositionally biased region" description="Basic and acidic residues" evidence="9">
    <location>
        <begin position="58"/>
        <end position="67"/>
    </location>
</feature>
<dbReference type="PANTHER" id="PTHR43002">
    <property type="entry name" value="GLYCOGEN DEBRANCHING ENZYME"/>
    <property type="match status" value="1"/>
</dbReference>
<dbReference type="Proteomes" id="UP000198341">
    <property type="component" value="Chromosome 16"/>
</dbReference>
<evidence type="ECO:0000256" key="5">
    <source>
        <dbReference type="ARBA" id="ARBA00022801"/>
    </source>
</evidence>
<evidence type="ECO:0000256" key="3">
    <source>
        <dbReference type="ARBA" id="ARBA00022528"/>
    </source>
</evidence>
<evidence type="ECO:0000256" key="9">
    <source>
        <dbReference type="SAM" id="MobiDB-lite"/>
    </source>
</evidence>
<dbReference type="STRING" id="41875.K8EPI7"/>
<keyword evidence="3" id="KW-0150">Chloroplast</keyword>
<feature type="region of interest" description="Disordered" evidence="9">
    <location>
        <begin position="1"/>
        <end position="71"/>
    </location>
</feature>
<dbReference type="CDD" id="cd02856">
    <property type="entry name" value="E_set_GDE_Isoamylase_N"/>
    <property type="match status" value="1"/>
</dbReference>
<accession>K8EPI7</accession>
<reference evidence="11 12" key="1">
    <citation type="submission" date="2011-10" db="EMBL/GenBank/DDBJ databases">
        <authorList>
            <person name="Genoscope - CEA"/>
        </authorList>
    </citation>
    <scope>NUCLEOTIDE SEQUENCE [LARGE SCALE GENOMIC DNA]</scope>
    <source>
        <strain evidence="11 12">RCC 1105</strain>
    </source>
</reference>
<dbReference type="AlphaFoldDB" id="K8EPI7"/>
<comment type="similarity">
    <text evidence="2">Belongs to the glycosyl hydrolase 13 family.</text>
</comment>
<dbReference type="SUPFAM" id="SSF51445">
    <property type="entry name" value="(Trans)glycosidases"/>
    <property type="match status" value="1"/>
</dbReference>
<keyword evidence="12" id="KW-1185">Reference proteome</keyword>
<proteinExistence type="inferred from homology"/>
<feature type="compositionally biased region" description="Low complexity" evidence="9">
    <location>
        <begin position="551"/>
        <end position="561"/>
    </location>
</feature>
<dbReference type="OrthoDB" id="204980at2759"/>
<dbReference type="EC" id="3.2.1.68" evidence="8"/>
<feature type="region of interest" description="Disordered" evidence="9">
    <location>
        <begin position="96"/>
        <end position="124"/>
    </location>
</feature>
<dbReference type="GO" id="GO:0009507">
    <property type="term" value="C:chloroplast"/>
    <property type="evidence" value="ECO:0007669"/>
    <property type="project" value="UniProtKB-SubCell"/>
</dbReference>
<feature type="compositionally biased region" description="Acidic residues" evidence="9">
    <location>
        <begin position="111"/>
        <end position="120"/>
    </location>
</feature>
<feature type="region of interest" description="Disordered" evidence="9">
    <location>
        <begin position="544"/>
        <end position="569"/>
    </location>
</feature>
<comment type="catalytic activity">
    <reaction evidence="7">
        <text>Hydrolysis of (1-&gt;6)-alpha-D-glucosidic branch linkages in glycogen, amylopectin and their beta-limit dextrins.</text>
        <dbReference type="EC" id="3.2.1.68"/>
    </reaction>
</comment>
<dbReference type="Pfam" id="PF00128">
    <property type="entry name" value="Alpha-amylase"/>
    <property type="match status" value="1"/>
</dbReference>
<organism evidence="11 12">
    <name type="scientific">Bathycoccus prasinos</name>
    <dbReference type="NCBI Taxonomy" id="41875"/>
    <lineage>
        <taxon>Eukaryota</taxon>
        <taxon>Viridiplantae</taxon>
        <taxon>Chlorophyta</taxon>
        <taxon>Mamiellophyceae</taxon>
        <taxon>Mamiellales</taxon>
        <taxon>Bathycoccaceae</taxon>
        <taxon>Bathycoccus</taxon>
    </lineage>
</organism>
<dbReference type="Pfam" id="PF21156">
    <property type="entry name" value="ISOA1-3_C"/>
    <property type="match status" value="1"/>
</dbReference>
<sequence>MGEEGTKKNLANEQSHVSKTTSLSGPLGPIEIERGDPSGQPFGVSLIVLDDEDDDEKAEQKKKESTRSLHFSLYAPNAEKVQLVLYFDRDESKNDALTEPTIQIDMTRKEEEDDSEDDSEDDKKGIFTVQITKGVPLRGARYGYRVFGHNSKENKQRFDDSVVLLDPYATMVSSGRKYFGEEHKARKERDRPNPPDMLGTYDFESKPFDWENVDHPRINEEDSVVYEMTVRAFTREDESMNENIRGSFLAIAEKVKYFKDLGVNAIELLPVFEFDEMEFKRFPDDPDERYRARAHMVNTWGYSTMSFFAPMSRYASNGGNGIDAAREFKHMVKTLHQAGIEVILDVVYNHTGESTDDRPNFCSFRGIDNANYYMMDENNDYMNYTGCGNTVNANNPMTKDFILASLRHWVQEYKVDGFRFDLASCLTRDERGRPMESPPLIREIAKDPILSKVKLIAEPWDAAGLYQVGDFPNWDQWAEWNGKYRDTCRRFIKGTDDQKKDFADSLLGSSRLYRRNNRKPFHSINFITAHDGFTLNDAVSYQSKHNHDNGENGNDGANDNESWNCGQEGETGDANINNLRARQMKNFLMALFVSQGTPMLLMGDEYGHTRFGNNNTYGHDDRRNNFQWMEMEKYKETRFRFCSNMIKFRKANPLLGRKEWLDDRKCIWHEDNWDNEESKFIAFTLVDDISGNNEDLYIAFNAHEYMVQASLPKIEDGMSWHRIVDTNLTSPDDFDFKGSQRIGSEGIYNISEWGAVILQKKR</sequence>
<evidence type="ECO:0000256" key="6">
    <source>
        <dbReference type="ARBA" id="ARBA00022946"/>
    </source>
</evidence>
<dbReference type="RefSeq" id="XP_007508570.1">
    <property type="nucleotide sequence ID" value="XM_007508508.1"/>
</dbReference>
<dbReference type="GeneID" id="19011176"/>
<evidence type="ECO:0000256" key="1">
    <source>
        <dbReference type="ARBA" id="ARBA00004229"/>
    </source>
</evidence>
<dbReference type="EMBL" id="FO082263">
    <property type="protein sequence ID" value="CCO20187.1"/>
    <property type="molecule type" value="Genomic_DNA"/>
</dbReference>
<dbReference type="SMART" id="SM00642">
    <property type="entry name" value="Aamy"/>
    <property type="match status" value="1"/>
</dbReference>
<gene>
    <name evidence="11" type="ordered locus">Bathy16g00430</name>
</gene>
<keyword evidence="5" id="KW-0378">Hydrolase</keyword>
<evidence type="ECO:0000313" key="11">
    <source>
        <dbReference type="EMBL" id="CCO20187.1"/>
    </source>
</evidence>